<keyword evidence="2" id="KW-1185">Reference proteome</keyword>
<evidence type="ECO:0000313" key="1">
    <source>
        <dbReference type="EMBL" id="WHZ60266.1"/>
    </source>
</evidence>
<dbReference type="EMBL" id="CP126116">
    <property type="protein sequence ID" value="WHZ60266.1"/>
    <property type="molecule type" value="Genomic_DNA"/>
</dbReference>
<dbReference type="Proteomes" id="UP001226091">
    <property type="component" value="Chromosome"/>
</dbReference>
<evidence type="ECO:0000313" key="2">
    <source>
        <dbReference type="Proteomes" id="UP001226091"/>
    </source>
</evidence>
<reference evidence="2" key="1">
    <citation type="journal article" date="2025" name="Aquaculture">
        <title>Assessment of the bioflocculant production and safety properties of Metabacillus hrfriensis sp. nov. based on phenotypic and whole-genome sequencing analysis.</title>
        <authorList>
            <person name="Zhang R."/>
            <person name="Zhao Z."/>
            <person name="Luo L."/>
            <person name="Wang S."/>
            <person name="Guo K."/>
            <person name="Xu W."/>
        </authorList>
    </citation>
    <scope>NUCLEOTIDE SEQUENCE [LARGE SCALE GENOMIC DNA]</scope>
    <source>
        <strain evidence="2">CT-WN-B3</strain>
    </source>
</reference>
<gene>
    <name evidence="1" type="ORF">QLQ22_14395</name>
</gene>
<sequence>MNAVRKVLSSLLVLFLILNQMPLIGKVESNTLQIGSVKGSSVNVYSSPKLSSAVTAVLQKGEEYPLIQSAAGDSADAITHKVTSGNTLWKLANQYGTSVQELKRLNGLKNEKISLGQTIKIPQSVQVHQVTSSDTLWKITNKYGVTIDDVTKLNALKTTQLKIGQKLKIPVYYYEVQLLGGKKGWVKKSHLQVKTSKRVVMGWSFNGTSNTYIQQMKNKPNLNVVSPRWFTLSQSNSGVTVKTDPAYTEAAHDAGKKVWPLLGNNFDPVLTDLIISNPHKRQKLISALQTALIKSKSDGINVDFENIDIKNKQDYVSFIRELKTALKPHGIIVSVDVTRTSADPFWSGSLDRKELGKLADYVIMMGYDEHWGGGPKAGSVASLPWVEEGIKLLMKDVPSHKIILAVPFYTREWVTDLSSNKLRSIDRSMSEVNRIISSKGLKKVWDPKASQYFVQFTEKGEKHQLWIEDKKSIELRMKMMKENHLGGAAAWYIGSETSDIWDVYHFN</sequence>
<organism evidence="1 2">
    <name type="scientific">Metabacillus hrfriensis</name>
    <dbReference type="NCBI Taxonomy" id="3048891"/>
    <lineage>
        <taxon>Bacteria</taxon>
        <taxon>Bacillati</taxon>
        <taxon>Bacillota</taxon>
        <taxon>Bacilli</taxon>
        <taxon>Bacillales</taxon>
        <taxon>Bacillaceae</taxon>
        <taxon>Metabacillus</taxon>
    </lineage>
</organism>
<protein>
    <submittedName>
        <fullName evidence="1">LysM peptidoglycan-binding domain-containing protein</fullName>
    </submittedName>
</protein>
<accession>A0ACD4RIG8</accession>
<name>A0ACD4RIG8_9BACI</name>
<proteinExistence type="predicted"/>